<feature type="compositionally biased region" description="Pro residues" evidence="7">
    <location>
        <begin position="383"/>
        <end position="399"/>
    </location>
</feature>
<evidence type="ECO:0000313" key="10">
    <source>
        <dbReference type="Proteomes" id="UP000030745"/>
    </source>
</evidence>
<evidence type="ECO:0000256" key="3">
    <source>
        <dbReference type="ARBA" id="ARBA00022490"/>
    </source>
</evidence>
<dbReference type="AlphaFoldDB" id="A0A067CFD7"/>
<keyword evidence="6" id="KW-0966">Cell projection</keyword>
<comment type="subcellular location">
    <subcellularLocation>
        <location evidence="1">Cell projection</location>
        <location evidence="1">Cilium</location>
    </subcellularLocation>
    <subcellularLocation>
        <location evidence="2">Cytoplasm</location>
        <location evidence="2">Cytoskeleton</location>
    </subcellularLocation>
</comment>
<evidence type="ECO:0000256" key="6">
    <source>
        <dbReference type="ARBA" id="ARBA00023273"/>
    </source>
</evidence>
<dbReference type="PANTHER" id="PTHR12086:SF9">
    <property type="entry name" value="EF-HAND DOMAIN-CONTAINING PROTEIN 1"/>
    <property type="match status" value="1"/>
</dbReference>
<sequence>MAQHVFQKSNPILGRGNYHAKLTLDGKQQKFKLVRGMMIDSSLPQQPSMLATRADKHDEGRFTTTARDIGQLSELEESKFAPANATKVLRFYAFFEETVDESPSELFRLRRTMLLFYLRDDTIEIIENRVANSGLPQGTYLKRGKLMKPNNAGHYRFDDVFIGMNFPIFGRIFKLYSCDAFTRQYYAENAFELAPNIEIPKDEYTMTRDEISKLCGGEPGHFYGKKNSALKTFMEATLGNHGLNSAKKAKFLANARKVLHFECEYDDRQKLYGDLTPYSLNYFLEDDTIEIKEIERPNSGRDPFPLLLSRSRLLKAWEHAIHDEQDRGVEEPTGRDAYYNEDDLFVGAVLNVYSRPLKLVDADEYTRAYYKEAWNLDLASPQYTPPTPKENKKPAPPPYTGYGTEEDSMGSVTHLVPKVPKKDFIKMTMNDHKLLRFSARMVSSRREQAARRFIVTFYLADDTISIYEPEQRNSGIVSGKFLERGPHKSPSGVRYGLNDFFIGNELSFNAYKFLIFDADDYTKHYLGLPSAS</sequence>
<feature type="domain" description="DM10" evidence="8">
    <location>
        <begin position="255"/>
        <end position="374"/>
    </location>
</feature>
<evidence type="ECO:0000256" key="2">
    <source>
        <dbReference type="ARBA" id="ARBA00004245"/>
    </source>
</evidence>
<dbReference type="OrthoDB" id="10255210at2759"/>
<feature type="region of interest" description="Disordered" evidence="7">
    <location>
        <begin position="380"/>
        <end position="410"/>
    </location>
</feature>
<reference evidence="9 10" key="1">
    <citation type="journal article" date="2013" name="PLoS Genet.">
        <title>Distinctive expansion of potential virulence genes in the genome of the oomycete fish pathogen Saprolegnia parasitica.</title>
        <authorList>
            <person name="Jiang R.H."/>
            <person name="de Bruijn I."/>
            <person name="Haas B.J."/>
            <person name="Belmonte R."/>
            <person name="Lobach L."/>
            <person name="Christie J."/>
            <person name="van den Ackerveken G."/>
            <person name="Bottin A."/>
            <person name="Bulone V."/>
            <person name="Diaz-Moreno S.M."/>
            <person name="Dumas B."/>
            <person name="Fan L."/>
            <person name="Gaulin E."/>
            <person name="Govers F."/>
            <person name="Grenville-Briggs L.J."/>
            <person name="Horner N.R."/>
            <person name="Levin J.Z."/>
            <person name="Mammella M."/>
            <person name="Meijer H.J."/>
            <person name="Morris P."/>
            <person name="Nusbaum C."/>
            <person name="Oome S."/>
            <person name="Phillips A.J."/>
            <person name="van Rooyen D."/>
            <person name="Rzeszutek E."/>
            <person name="Saraiva M."/>
            <person name="Secombes C.J."/>
            <person name="Seidl M.F."/>
            <person name="Snel B."/>
            <person name="Stassen J.H."/>
            <person name="Sykes S."/>
            <person name="Tripathy S."/>
            <person name="van den Berg H."/>
            <person name="Vega-Arreguin J.C."/>
            <person name="Wawra S."/>
            <person name="Young S.K."/>
            <person name="Zeng Q."/>
            <person name="Dieguez-Uribeondo J."/>
            <person name="Russ C."/>
            <person name="Tyler B.M."/>
            <person name="van West P."/>
        </authorList>
    </citation>
    <scope>NUCLEOTIDE SEQUENCE [LARGE SCALE GENOMIC DNA]</scope>
    <source>
        <strain evidence="9 10">CBS 223.65</strain>
    </source>
</reference>
<protein>
    <recommendedName>
        <fullName evidence="8">DM10 domain-containing protein</fullName>
    </recommendedName>
</protein>
<dbReference type="GO" id="GO:0007052">
    <property type="term" value="P:mitotic spindle organization"/>
    <property type="evidence" value="ECO:0007669"/>
    <property type="project" value="TreeGrafter"/>
</dbReference>
<dbReference type="VEuPathDB" id="FungiDB:SPRG_07173"/>
<dbReference type="FunFam" id="2.30.29.170:FF:000002">
    <property type="entry name" value="EF-hand domain (C-terminal) containing 1"/>
    <property type="match status" value="1"/>
</dbReference>
<evidence type="ECO:0000256" key="1">
    <source>
        <dbReference type="ARBA" id="ARBA00004138"/>
    </source>
</evidence>
<dbReference type="SMART" id="SM00676">
    <property type="entry name" value="DM10"/>
    <property type="match status" value="3"/>
</dbReference>
<dbReference type="InterPro" id="IPR006602">
    <property type="entry name" value="DM10_dom"/>
</dbReference>
<evidence type="ECO:0000259" key="8">
    <source>
        <dbReference type="PROSITE" id="PS51336"/>
    </source>
</evidence>
<feature type="domain" description="DM10" evidence="8">
    <location>
        <begin position="431"/>
        <end position="530"/>
    </location>
</feature>
<keyword evidence="5" id="KW-0206">Cytoskeleton</keyword>
<accession>A0A067CFD7</accession>
<feature type="domain" description="DM10" evidence="8">
    <location>
        <begin position="85"/>
        <end position="190"/>
    </location>
</feature>
<evidence type="ECO:0000313" key="9">
    <source>
        <dbReference type="EMBL" id="KDO27900.1"/>
    </source>
</evidence>
<dbReference type="FunFam" id="2.30.29.170:FF:000004">
    <property type="entry name" value="EF-hand domain containing 2"/>
    <property type="match status" value="1"/>
</dbReference>
<dbReference type="GO" id="GO:0043014">
    <property type="term" value="F:alpha-tubulin binding"/>
    <property type="evidence" value="ECO:0007669"/>
    <property type="project" value="TreeGrafter"/>
</dbReference>
<dbReference type="EMBL" id="KK583214">
    <property type="protein sequence ID" value="KDO27900.1"/>
    <property type="molecule type" value="Genomic_DNA"/>
</dbReference>
<keyword evidence="3" id="KW-0963">Cytoplasm</keyword>
<evidence type="ECO:0000256" key="7">
    <source>
        <dbReference type="SAM" id="MobiDB-lite"/>
    </source>
</evidence>
<dbReference type="Gene3D" id="2.30.29.170">
    <property type="match status" value="3"/>
</dbReference>
<dbReference type="GO" id="GO:0060285">
    <property type="term" value="P:cilium-dependent cell motility"/>
    <property type="evidence" value="ECO:0007669"/>
    <property type="project" value="TreeGrafter"/>
</dbReference>
<dbReference type="InterPro" id="IPR040193">
    <property type="entry name" value="EFHC1/EFHC2/EFHB"/>
</dbReference>
<keyword evidence="4" id="KW-0677">Repeat</keyword>
<dbReference type="GO" id="GO:0000281">
    <property type="term" value="P:mitotic cytokinesis"/>
    <property type="evidence" value="ECO:0007669"/>
    <property type="project" value="TreeGrafter"/>
</dbReference>
<dbReference type="GO" id="GO:0005930">
    <property type="term" value="C:axoneme"/>
    <property type="evidence" value="ECO:0007669"/>
    <property type="project" value="TreeGrafter"/>
</dbReference>
<dbReference type="OMA" id="MLNIEQP"/>
<evidence type="ECO:0000256" key="4">
    <source>
        <dbReference type="ARBA" id="ARBA00022737"/>
    </source>
</evidence>
<keyword evidence="10" id="KW-1185">Reference proteome</keyword>
<dbReference type="KEGG" id="spar:SPRG_07173"/>
<dbReference type="Proteomes" id="UP000030745">
    <property type="component" value="Unassembled WGS sequence"/>
</dbReference>
<dbReference type="PANTHER" id="PTHR12086">
    <property type="entry name" value="EF-HAND DOMAIN C-TERMINAL CONTAINING PROTEIN"/>
    <property type="match status" value="1"/>
</dbReference>
<organism evidence="9 10">
    <name type="scientific">Saprolegnia parasitica (strain CBS 223.65)</name>
    <dbReference type="NCBI Taxonomy" id="695850"/>
    <lineage>
        <taxon>Eukaryota</taxon>
        <taxon>Sar</taxon>
        <taxon>Stramenopiles</taxon>
        <taxon>Oomycota</taxon>
        <taxon>Saprolegniomycetes</taxon>
        <taxon>Saprolegniales</taxon>
        <taxon>Saprolegniaceae</taxon>
        <taxon>Saprolegnia</taxon>
    </lineage>
</organism>
<evidence type="ECO:0000256" key="5">
    <source>
        <dbReference type="ARBA" id="ARBA00023212"/>
    </source>
</evidence>
<dbReference type="RefSeq" id="XP_012201357.1">
    <property type="nucleotide sequence ID" value="XM_012345967.1"/>
</dbReference>
<dbReference type="GeneID" id="24129471"/>
<dbReference type="STRING" id="695850.A0A067CFD7"/>
<dbReference type="PROSITE" id="PS51336">
    <property type="entry name" value="DM10"/>
    <property type="match status" value="3"/>
</dbReference>
<dbReference type="GO" id="GO:0072686">
    <property type="term" value="C:mitotic spindle"/>
    <property type="evidence" value="ECO:0007669"/>
    <property type="project" value="TreeGrafter"/>
</dbReference>
<proteinExistence type="predicted"/>
<dbReference type="Pfam" id="PF06565">
    <property type="entry name" value="DM10_dom"/>
    <property type="match status" value="3"/>
</dbReference>
<name>A0A067CFD7_SAPPC</name>
<gene>
    <name evidence="9" type="ORF">SPRG_07173</name>
</gene>